<evidence type="ECO:0000313" key="2">
    <source>
        <dbReference type="Proteomes" id="UP001165122"/>
    </source>
</evidence>
<proteinExistence type="predicted"/>
<comment type="caution">
    <text evidence="1">The sequence shown here is derived from an EMBL/GenBank/DDBJ whole genome shotgun (WGS) entry which is preliminary data.</text>
</comment>
<accession>A0A9W7DQT5</accession>
<organism evidence="1 2">
    <name type="scientific">Triparma laevis f. longispina</name>
    <dbReference type="NCBI Taxonomy" id="1714387"/>
    <lineage>
        <taxon>Eukaryota</taxon>
        <taxon>Sar</taxon>
        <taxon>Stramenopiles</taxon>
        <taxon>Ochrophyta</taxon>
        <taxon>Bolidophyceae</taxon>
        <taxon>Parmales</taxon>
        <taxon>Triparmaceae</taxon>
        <taxon>Triparma</taxon>
    </lineage>
</organism>
<dbReference type="EMBL" id="BRXW01000402">
    <property type="protein sequence ID" value="GMH51272.1"/>
    <property type="molecule type" value="Genomic_DNA"/>
</dbReference>
<keyword evidence="2" id="KW-1185">Reference proteome</keyword>
<dbReference type="AlphaFoldDB" id="A0A9W7DQT5"/>
<sequence length="180" mass="19883">MCGNAGVANAERTLNTLTTSYDRNVPRMQSSFLYLQSLEPMLIDLSTPSPMSSIPTSPDAPEIQSIINNLDAERGSDISIMLGTMRILSTSFSDSVISKTTRELQLATLKVKESLSLMSLDLKQSNYPEALHHYNEALYYIDIYVGVANAALPMNMKIKGPKGETVRRRDEDVVKSEGSF</sequence>
<evidence type="ECO:0000313" key="1">
    <source>
        <dbReference type="EMBL" id="GMH51272.1"/>
    </source>
</evidence>
<gene>
    <name evidence="1" type="ORF">TrLO_g8358</name>
</gene>
<protein>
    <submittedName>
        <fullName evidence="1">Uncharacterized protein</fullName>
    </submittedName>
</protein>
<dbReference type="Proteomes" id="UP001165122">
    <property type="component" value="Unassembled WGS sequence"/>
</dbReference>
<reference evidence="2" key="1">
    <citation type="journal article" date="2023" name="Commun. Biol.">
        <title>Genome analysis of Parmales, the sister group of diatoms, reveals the evolutionary specialization of diatoms from phago-mixotrophs to photoautotrophs.</title>
        <authorList>
            <person name="Ban H."/>
            <person name="Sato S."/>
            <person name="Yoshikawa S."/>
            <person name="Yamada K."/>
            <person name="Nakamura Y."/>
            <person name="Ichinomiya M."/>
            <person name="Sato N."/>
            <person name="Blanc-Mathieu R."/>
            <person name="Endo H."/>
            <person name="Kuwata A."/>
            <person name="Ogata H."/>
        </authorList>
    </citation>
    <scope>NUCLEOTIDE SEQUENCE [LARGE SCALE GENOMIC DNA]</scope>
    <source>
        <strain evidence="2">NIES 3700</strain>
    </source>
</reference>
<name>A0A9W7DQT5_9STRA</name>